<dbReference type="InterPro" id="IPR013083">
    <property type="entry name" value="Znf_RING/FYVE/PHD"/>
</dbReference>
<dbReference type="HAMAP" id="MF_00499">
    <property type="entry name" value="Ribosomal_eL13"/>
    <property type="match status" value="1"/>
</dbReference>
<dbReference type="GO" id="GO:0006412">
    <property type="term" value="P:translation"/>
    <property type="evidence" value="ECO:0007669"/>
    <property type="project" value="InterPro"/>
</dbReference>
<dbReference type="SUPFAM" id="SSF57903">
    <property type="entry name" value="FYVE/PHD zinc finger"/>
    <property type="match status" value="1"/>
</dbReference>
<reference evidence="12 13" key="2">
    <citation type="journal article" date="2010" name="Nucleic Acids Res.">
        <title>BeetleBase in 2010: revisions to provide comprehensive genomic information for Tribolium castaneum.</title>
        <authorList>
            <person name="Kim H.S."/>
            <person name="Murphy T."/>
            <person name="Xia J."/>
            <person name="Caragea D."/>
            <person name="Park Y."/>
            <person name="Beeman R.W."/>
            <person name="Lorenzen M.D."/>
            <person name="Butcher S."/>
            <person name="Manak J.R."/>
            <person name="Brown S.J."/>
        </authorList>
    </citation>
    <scope>GENOME REANNOTATION</scope>
    <source>
        <strain evidence="12 13">Georgia GA2</strain>
    </source>
</reference>
<dbReference type="InterPro" id="IPR001380">
    <property type="entry name" value="Ribosomal_eL13"/>
</dbReference>
<sequence length="386" mass="43733">MEQKNSVTEVAGMSNGYRRPRTSADFYDFCTVVLQYANYEGWKKDDLRNETNQSPPLDSSGSSVNSESTSSGQKDKQSEDDEDSDSFNLVTCFCGKPFAGRPMIECLECLTWIHLSCARIKKNNIPEVFLCATCKKKQRSVSPTSPPDKAVKRPRWFKFRKKSGSTMAPKGNNMIPNGHFHKDWQRFVKTWFNQPARKIRRKQNRIKKARAVAPRPAAGALRPIVRCPTVRYHTKVRAGRGFTLQELKAAGVNSNLAKTIGIAVDYRRRNKSVESVLLNAQRLKEYRSKLILFPINNKKKLRPGEATEEERKVATQLTSEVLPIRQSAVRTKARVPTEEEQNFNAFITLRKARADARFVGIRAKRAKEAADNPDDVTKAAKPKGKK</sequence>
<dbReference type="EMBL" id="KQ971307">
    <property type="protein sequence ID" value="KYB29621.1"/>
    <property type="molecule type" value="Genomic_DNA"/>
</dbReference>
<evidence type="ECO:0000313" key="13">
    <source>
        <dbReference type="Proteomes" id="UP000007266"/>
    </source>
</evidence>
<keyword evidence="3" id="KW-0863">Zinc-finger</keyword>
<evidence type="ECO:0000256" key="6">
    <source>
        <dbReference type="ARBA" id="ARBA00023274"/>
    </source>
</evidence>
<evidence type="ECO:0000256" key="9">
    <source>
        <dbReference type="RuleBase" id="RU000572"/>
    </source>
</evidence>
<comment type="function">
    <text evidence="7">Component of the ribosome, a large ribonucleoprotein complex responsible for the synthesis of proteins in the cell. The small ribosomal subunit (SSU) binds messenger RNAs (mRNAs) and translates the encoded message by selecting cognate aminoacyl-transfer RNA (tRNA) molecules. The large subunit (LSU) contains the ribosomal catalytic site termed the peptidyl transferase center (PTC), which catalyzes the formation of peptide bonds, thereby polymerizing the amino acids delivered by tRNAs into a polypeptide chain. The nascent polypeptides leave the ribosome through a tunnel in the LSU and interact with protein factors that function in enzymatic processing, targeting, and the membrane insertion of nascent chains at the exit of the ribosomal tunnel. As part of the LSU, it is probably required for its formation and the maturation of rRNAs.</text>
</comment>
<dbReference type="InterPro" id="IPR001965">
    <property type="entry name" value="Znf_PHD"/>
</dbReference>
<evidence type="ECO:0000256" key="4">
    <source>
        <dbReference type="ARBA" id="ARBA00022833"/>
    </source>
</evidence>
<dbReference type="PANTHER" id="PTHR11722:SF0">
    <property type="entry name" value="LARGE RIBOSOMAL SUBUNIT PROTEIN EL13"/>
    <property type="match status" value="1"/>
</dbReference>
<proteinExistence type="inferred from homology"/>
<dbReference type="Pfam" id="PF01294">
    <property type="entry name" value="Ribosomal_L13e"/>
    <property type="match status" value="1"/>
</dbReference>
<dbReference type="GO" id="GO:0008270">
    <property type="term" value="F:zinc ion binding"/>
    <property type="evidence" value="ECO:0007669"/>
    <property type="project" value="UniProtKB-KW"/>
</dbReference>
<keyword evidence="6 9" id="KW-0687">Ribonucleoprotein</keyword>
<dbReference type="STRING" id="7070.A0A139WP72"/>
<feature type="domain" description="Zinc finger PHD-type" evidence="11">
    <location>
        <begin position="91"/>
        <end position="135"/>
    </location>
</feature>
<dbReference type="Gene3D" id="1.20.5.110">
    <property type="match status" value="1"/>
</dbReference>
<feature type="region of interest" description="Disordered" evidence="10">
    <location>
        <begin position="45"/>
        <end position="85"/>
    </location>
</feature>
<evidence type="ECO:0000256" key="3">
    <source>
        <dbReference type="ARBA" id="ARBA00022771"/>
    </source>
</evidence>
<evidence type="ECO:0000259" key="11">
    <source>
        <dbReference type="SMART" id="SM00249"/>
    </source>
</evidence>
<dbReference type="FunCoup" id="A0A139WP72">
    <property type="interactions" value="958"/>
</dbReference>
<accession>A0A139WP72</accession>
<dbReference type="eggNOG" id="KOG3295">
    <property type="taxonomic scope" value="Eukaryota"/>
</dbReference>
<dbReference type="AlphaFoldDB" id="A0A139WP72"/>
<evidence type="ECO:0000256" key="7">
    <source>
        <dbReference type="ARBA" id="ARBA00058367"/>
    </source>
</evidence>
<dbReference type="GO" id="GO:0022625">
    <property type="term" value="C:cytosolic large ribosomal subunit"/>
    <property type="evidence" value="ECO:0000318"/>
    <property type="project" value="GO_Central"/>
</dbReference>
<keyword evidence="4" id="KW-0862">Zinc</keyword>
<comment type="similarity">
    <text evidence="1 9">Belongs to the eukaryotic ribosomal protein eL13 family.</text>
</comment>
<organism evidence="12 13">
    <name type="scientific">Tribolium castaneum</name>
    <name type="common">Red flour beetle</name>
    <dbReference type="NCBI Taxonomy" id="7070"/>
    <lineage>
        <taxon>Eukaryota</taxon>
        <taxon>Metazoa</taxon>
        <taxon>Ecdysozoa</taxon>
        <taxon>Arthropoda</taxon>
        <taxon>Hexapoda</taxon>
        <taxon>Insecta</taxon>
        <taxon>Pterygota</taxon>
        <taxon>Neoptera</taxon>
        <taxon>Endopterygota</taxon>
        <taxon>Coleoptera</taxon>
        <taxon>Polyphaga</taxon>
        <taxon>Cucujiformia</taxon>
        <taxon>Tenebrionidae</taxon>
        <taxon>Tenebrionidae incertae sedis</taxon>
        <taxon>Tribolium</taxon>
    </lineage>
</organism>
<protein>
    <recommendedName>
        <fullName evidence="9">60S ribosomal protein L13</fullName>
    </recommendedName>
</protein>
<dbReference type="Gene3D" id="3.30.40.10">
    <property type="entry name" value="Zinc/RING finger domain, C3HC4 (zinc finger)"/>
    <property type="match status" value="1"/>
</dbReference>
<comment type="subunit">
    <text evidence="8">Component of the 60S large ribosomal subunit (LSU).</text>
</comment>
<keyword evidence="13" id="KW-1185">Reference proteome</keyword>
<dbReference type="InterPro" id="IPR018256">
    <property type="entry name" value="Ribosomal_eL13_CS"/>
</dbReference>
<reference evidence="12 13" key="1">
    <citation type="journal article" date="2008" name="Nature">
        <title>The genome of the model beetle and pest Tribolium castaneum.</title>
        <authorList>
            <consortium name="Tribolium Genome Sequencing Consortium"/>
            <person name="Richards S."/>
            <person name="Gibbs R.A."/>
            <person name="Weinstock G.M."/>
            <person name="Brown S.J."/>
            <person name="Denell R."/>
            <person name="Beeman R.W."/>
            <person name="Gibbs R."/>
            <person name="Beeman R.W."/>
            <person name="Brown S.J."/>
            <person name="Bucher G."/>
            <person name="Friedrich M."/>
            <person name="Grimmelikhuijzen C.J."/>
            <person name="Klingler M."/>
            <person name="Lorenzen M."/>
            <person name="Richards S."/>
            <person name="Roth S."/>
            <person name="Schroder R."/>
            <person name="Tautz D."/>
            <person name="Zdobnov E.M."/>
            <person name="Muzny D."/>
            <person name="Gibbs R.A."/>
            <person name="Weinstock G.M."/>
            <person name="Attaway T."/>
            <person name="Bell S."/>
            <person name="Buhay C.J."/>
            <person name="Chandrabose M.N."/>
            <person name="Chavez D."/>
            <person name="Clerk-Blankenburg K.P."/>
            <person name="Cree A."/>
            <person name="Dao M."/>
            <person name="Davis C."/>
            <person name="Chacko J."/>
            <person name="Dinh H."/>
            <person name="Dugan-Rocha S."/>
            <person name="Fowler G."/>
            <person name="Garner T.T."/>
            <person name="Garnes J."/>
            <person name="Gnirke A."/>
            <person name="Hawes A."/>
            <person name="Hernandez J."/>
            <person name="Hines S."/>
            <person name="Holder M."/>
            <person name="Hume J."/>
            <person name="Jhangiani S.N."/>
            <person name="Joshi V."/>
            <person name="Khan Z.M."/>
            <person name="Jackson L."/>
            <person name="Kovar C."/>
            <person name="Kowis A."/>
            <person name="Lee S."/>
            <person name="Lewis L.R."/>
            <person name="Margolis J."/>
            <person name="Morgan M."/>
            <person name="Nazareth L.V."/>
            <person name="Nguyen N."/>
            <person name="Okwuonu G."/>
            <person name="Parker D."/>
            <person name="Richards S."/>
            <person name="Ruiz S.J."/>
            <person name="Santibanez J."/>
            <person name="Savard J."/>
            <person name="Scherer S.E."/>
            <person name="Schneider B."/>
            <person name="Sodergren E."/>
            <person name="Tautz D."/>
            <person name="Vattahil S."/>
            <person name="Villasana D."/>
            <person name="White C.S."/>
            <person name="Wright R."/>
            <person name="Park Y."/>
            <person name="Beeman R.W."/>
            <person name="Lord J."/>
            <person name="Oppert B."/>
            <person name="Lorenzen M."/>
            <person name="Brown S."/>
            <person name="Wang L."/>
            <person name="Savard J."/>
            <person name="Tautz D."/>
            <person name="Richards S."/>
            <person name="Weinstock G."/>
            <person name="Gibbs R.A."/>
            <person name="Liu Y."/>
            <person name="Worley K."/>
            <person name="Weinstock G."/>
            <person name="Elsik C.G."/>
            <person name="Reese J.T."/>
            <person name="Elhaik E."/>
            <person name="Landan G."/>
            <person name="Graur D."/>
            <person name="Arensburger P."/>
            <person name="Atkinson P."/>
            <person name="Beeman R.W."/>
            <person name="Beidler J."/>
            <person name="Brown S.J."/>
            <person name="Demuth J.P."/>
            <person name="Drury D.W."/>
            <person name="Du Y.Z."/>
            <person name="Fujiwara H."/>
            <person name="Lorenzen M."/>
            <person name="Maselli V."/>
            <person name="Osanai M."/>
            <person name="Park Y."/>
            <person name="Robertson H.M."/>
            <person name="Tu Z."/>
            <person name="Wang J.J."/>
            <person name="Wang S."/>
            <person name="Richards S."/>
            <person name="Song H."/>
            <person name="Zhang L."/>
            <person name="Sodergren E."/>
            <person name="Werner D."/>
            <person name="Stanke M."/>
            <person name="Morgenstern B."/>
            <person name="Solovyev V."/>
            <person name="Kosarev P."/>
            <person name="Brown G."/>
            <person name="Chen H.C."/>
            <person name="Ermolaeva O."/>
            <person name="Hlavina W."/>
            <person name="Kapustin Y."/>
            <person name="Kiryutin B."/>
            <person name="Kitts P."/>
            <person name="Maglott D."/>
            <person name="Pruitt K."/>
            <person name="Sapojnikov V."/>
            <person name="Souvorov A."/>
            <person name="Mackey A.J."/>
            <person name="Waterhouse R.M."/>
            <person name="Wyder S."/>
            <person name="Zdobnov E.M."/>
            <person name="Zdobnov E.M."/>
            <person name="Wyder S."/>
            <person name="Kriventseva E.V."/>
            <person name="Kadowaki T."/>
            <person name="Bork P."/>
            <person name="Aranda M."/>
            <person name="Bao R."/>
            <person name="Beermann A."/>
            <person name="Berns N."/>
            <person name="Bolognesi R."/>
            <person name="Bonneton F."/>
            <person name="Bopp D."/>
            <person name="Brown S.J."/>
            <person name="Bucher G."/>
            <person name="Butts T."/>
            <person name="Chaumot A."/>
            <person name="Denell R.E."/>
            <person name="Ferrier D.E."/>
            <person name="Friedrich M."/>
            <person name="Gordon C.M."/>
            <person name="Jindra M."/>
            <person name="Klingler M."/>
            <person name="Lan Q."/>
            <person name="Lattorff H.M."/>
            <person name="Laudet V."/>
            <person name="von Levetsow C."/>
            <person name="Liu Z."/>
            <person name="Lutz R."/>
            <person name="Lynch J.A."/>
            <person name="da Fonseca R.N."/>
            <person name="Posnien N."/>
            <person name="Reuter R."/>
            <person name="Roth S."/>
            <person name="Savard J."/>
            <person name="Schinko J.B."/>
            <person name="Schmitt C."/>
            <person name="Schoppmeier M."/>
            <person name="Schroder R."/>
            <person name="Shippy T.D."/>
            <person name="Simonnet F."/>
            <person name="Marques-Souza H."/>
            <person name="Tautz D."/>
            <person name="Tomoyasu Y."/>
            <person name="Trauner J."/>
            <person name="Van der Zee M."/>
            <person name="Vervoort M."/>
            <person name="Wittkopp N."/>
            <person name="Wimmer E.A."/>
            <person name="Yang X."/>
            <person name="Jones A.K."/>
            <person name="Sattelle D.B."/>
            <person name="Ebert P.R."/>
            <person name="Nelson D."/>
            <person name="Scott J.G."/>
            <person name="Beeman R.W."/>
            <person name="Muthukrishnan S."/>
            <person name="Kramer K.J."/>
            <person name="Arakane Y."/>
            <person name="Beeman R.W."/>
            <person name="Zhu Q."/>
            <person name="Hogenkamp D."/>
            <person name="Dixit R."/>
            <person name="Oppert B."/>
            <person name="Jiang H."/>
            <person name="Zou Z."/>
            <person name="Marshall J."/>
            <person name="Elpidina E."/>
            <person name="Vinokurov K."/>
            <person name="Oppert C."/>
            <person name="Zou Z."/>
            <person name="Evans J."/>
            <person name="Lu Z."/>
            <person name="Zhao P."/>
            <person name="Sumathipala N."/>
            <person name="Altincicek B."/>
            <person name="Vilcinskas A."/>
            <person name="Williams M."/>
            <person name="Hultmark D."/>
            <person name="Hetru C."/>
            <person name="Jiang H."/>
            <person name="Grimmelikhuijzen C.J."/>
            <person name="Hauser F."/>
            <person name="Cazzamali G."/>
            <person name="Williamson M."/>
            <person name="Park Y."/>
            <person name="Li B."/>
            <person name="Tanaka Y."/>
            <person name="Predel R."/>
            <person name="Neupert S."/>
            <person name="Schachtner J."/>
            <person name="Verleyen P."/>
            <person name="Raible F."/>
            <person name="Bork P."/>
            <person name="Friedrich M."/>
            <person name="Walden K.K."/>
            <person name="Robertson H.M."/>
            <person name="Angeli S."/>
            <person name="Foret S."/>
            <person name="Bucher G."/>
            <person name="Schuetz S."/>
            <person name="Maleszka R."/>
            <person name="Wimmer E.A."/>
            <person name="Beeman R.W."/>
            <person name="Lorenzen M."/>
            <person name="Tomoyasu Y."/>
            <person name="Miller S.C."/>
            <person name="Grossmann D."/>
            <person name="Bucher G."/>
        </authorList>
    </citation>
    <scope>NUCLEOTIDE SEQUENCE [LARGE SCALE GENOMIC DNA]</scope>
    <source>
        <strain evidence="12 13">Georgia GA2</strain>
    </source>
</reference>
<keyword evidence="2" id="KW-0479">Metal-binding</keyword>
<keyword evidence="5 9" id="KW-0689">Ribosomal protein</keyword>
<dbReference type="FunFam" id="1.20.5.110:FF:000003">
    <property type="entry name" value="60S ribosomal protein L13"/>
    <property type="match status" value="1"/>
</dbReference>
<gene>
    <name evidence="12" type="primary">AUGUSTUS-3.0.2_31495</name>
    <name evidence="12" type="ORF">TcasGA2_TC031495</name>
</gene>
<dbReference type="PANTHER" id="PTHR11722">
    <property type="entry name" value="60S RIBOSOMAL PROTEIN L13"/>
    <property type="match status" value="1"/>
</dbReference>
<evidence type="ECO:0000256" key="1">
    <source>
        <dbReference type="ARBA" id="ARBA00005640"/>
    </source>
</evidence>
<dbReference type="InterPro" id="IPR011011">
    <property type="entry name" value="Znf_FYVE_PHD"/>
</dbReference>
<feature type="compositionally biased region" description="Low complexity" evidence="10">
    <location>
        <begin position="59"/>
        <end position="71"/>
    </location>
</feature>
<evidence type="ECO:0000313" key="12">
    <source>
        <dbReference type="EMBL" id="KYB29621.1"/>
    </source>
</evidence>
<dbReference type="PROSITE" id="PS01104">
    <property type="entry name" value="RIBOSOMAL_L13E"/>
    <property type="match status" value="1"/>
</dbReference>
<evidence type="ECO:0000256" key="10">
    <source>
        <dbReference type="SAM" id="MobiDB-lite"/>
    </source>
</evidence>
<evidence type="ECO:0000256" key="5">
    <source>
        <dbReference type="ARBA" id="ARBA00022980"/>
    </source>
</evidence>
<evidence type="ECO:0000256" key="2">
    <source>
        <dbReference type="ARBA" id="ARBA00022723"/>
    </source>
</evidence>
<dbReference type="GO" id="GO:0003735">
    <property type="term" value="F:structural constituent of ribosome"/>
    <property type="evidence" value="ECO:0000318"/>
    <property type="project" value="GO_Central"/>
</dbReference>
<dbReference type="CDD" id="cd15546">
    <property type="entry name" value="PHD_PHF13_like"/>
    <property type="match status" value="1"/>
</dbReference>
<dbReference type="InParanoid" id="A0A139WP72"/>
<name>A0A139WP72_TRICA</name>
<evidence type="ECO:0000256" key="8">
    <source>
        <dbReference type="ARBA" id="ARBA00065437"/>
    </source>
</evidence>
<dbReference type="Proteomes" id="UP000007266">
    <property type="component" value="Linkage group 1"/>
</dbReference>
<feature type="region of interest" description="Disordered" evidence="10">
    <location>
        <begin position="365"/>
        <end position="386"/>
    </location>
</feature>
<dbReference type="GO" id="GO:0003723">
    <property type="term" value="F:RNA binding"/>
    <property type="evidence" value="ECO:0000318"/>
    <property type="project" value="GO_Central"/>
</dbReference>
<dbReference type="SMART" id="SM00249">
    <property type="entry name" value="PHD"/>
    <property type="match status" value="1"/>
</dbReference>
<dbReference type="Pfam" id="PF20826">
    <property type="entry name" value="PHD_5"/>
    <property type="match status" value="1"/>
</dbReference>
<feature type="compositionally biased region" description="Basic and acidic residues" evidence="10">
    <location>
        <begin position="366"/>
        <end position="378"/>
    </location>
</feature>